<reference evidence="1" key="1">
    <citation type="submission" date="2022-09" db="EMBL/GenBank/DDBJ databases">
        <title>Aureispira anguillicida sp. nov., isolated from Leptocephalus of Japanese eel Anguilla japonica.</title>
        <authorList>
            <person name="Yuasa K."/>
            <person name="Mekata T."/>
            <person name="Ikunari K."/>
        </authorList>
    </citation>
    <scope>NUCLEOTIDE SEQUENCE</scope>
    <source>
        <strain evidence="1">EL160426</strain>
    </source>
</reference>
<accession>A0A915YB67</accession>
<dbReference type="InterPro" id="IPR018490">
    <property type="entry name" value="cNMP-bd_dom_sf"/>
</dbReference>
<dbReference type="SUPFAM" id="SSF51206">
    <property type="entry name" value="cAMP-binding domain-like"/>
    <property type="match status" value="1"/>
</dbReference>
<evidence type="ECO:0000313" key="2">
    <source>
        <dbReference type="Proteomes" id="UP001060919"/>
    </source>
</evidence>
<dbReference type="KEGG" id="aup:AsAng_0005650"/>
<keyword evidence="2" id="KW-1185">Reference proteome</keyword>
<sequence length="194" mass="22367">MNDEIIDYLSEHILLTEEEKNIIRNAITIKNFPKGALLLKEQQTLHASYFVVKGCIRRYYLVDGEEKTTHFYTEGQSILTHSQQQQAVPSTYYLACVEPSSLAVCTGEKEAMLFEGNPRLESLSRLLTEQDLIHNEETFATFVRSSPTERYINLLKNRPELLDRVPQYQLASYLGVKPETLSRIKKRIAQRGIK</sequence>
<dbReference type="EMBL" id="AP026867">
    <property type="protein sequence ID" value="BDS09860.1"/>
    <property type="molecule type" value="Genomic_DNA"/>
</dbReference>
<name>A0A915YB67_9BACT</name>
<dbReference type="InterPro" id="IPR014710">
    <property type="entry name" value="RmlC-like_jellyroll"/>
</dbReference>
<dbReference type="Proteomes" id="UP001060919">
    <property type="component" value="Chromosome"/>
</dbReference>
<evidence type="ECO:0000313" key="1">
    <source>
        <dbReference type="EMBL" id="BDS09860.1"/>
    </source>
</evidence>
<proteinExistence type="predicted"/>
<dbReference type="Gene3D" id="2.60.120.10">
    <property type="entry name" value="Jelly Rolls"/>
    <property type="match status" value="1"/>
</dbReference>
<organism evidence="1 2">
    <name type="scientific">Aureispira anguillae</name>
    <dbReference type="NCBI Taxonomy" id="2864201"/>
    <lineage>
        <taxon>Bacteria</taxon>
        <taxon>Pseudomonadati</taxon>
        <taxon>Bacteroidota</taxon>
        <taxon>Saprospiria</taxon>
        <taxon>Saprospirales</taxon>
        <taxon>Saprospiraceae</taxon>
        <taxon>Aureispira</taxon>
    </lineage>
</organism>
<dbReference type="RefSeq" id="WP_264791213.1">
    <property type="nucleotide sequence ID" value="NZ_AP026867.1"/>
</dbReference>
<dbReference type="AlphaFoldDB" id="A0A915YB67"/>
<gene>
    <name evidence="1" type="ORF">AsAng_0005650</name>
</gene>
<protein>
    <submittedName>
        <fullName evidence="1">Crp/Fnr family transcriptional regulator</fullName>
    </submittedName>
</protein>